<feature type="transmembrane region" description="Helical" evidence="8">
    <location>
        <begin position="633"/>
        <end position="651"/>
    </location>
</feature>
<keyword evidence="3" id="KW-0813">Transport</keyword>
<dbReference type="GO" id="GO:0022857">
    <property type="term" value="F:transmembrane transporter activity"/>
    <property type="evidence" value="ECO:0007669"/>
    <property type="project" value="InterPro"/>
</dbReference>
<dbReference type="PROSITE" id="PS50850">
    <property type="entry name" value="MFS"/>
    <property type="match status" value="1"/>
</dbReference>
<dbReference type="EMBL" id="WNWW01000337">
    <property type="protein sequence ID" value="KAF3426188.1"/>
    <property type="molecule type" value="Genomic_DNA"/>
</dbReference>
<dbReference type="InterPro" id="IPR005828">
    <property type="entry name" value="MFS_sugar_transport-like"/>
</dbReference>
<feature type="transmembrane region" description="Helical" evidence="8">
    <location>
        <begin position="608"/>
        <end position="628"/>
    </location>
</feature>
<dbReference type="Gene3D" id="1.20.1250.20">
    <property type="entry name" value="MFS general substrate transporter like domains"/>
    <property type="match status" value="2"/>
</dbReference>
<evidence type="ECO:0000259" key="9">
    <source>
        <dbReference type="PROSITE" id="PS50850"/>
    </source>
</evidence>
<feature type="region of interest" description="Disordered" evidence="7">
    <location>
        <begin position="84"/>
        <end position="106"/>
    </location>
</feature>
<accession>A0A833RRP8</accession>
<dbReference type="Gene3D" id="2.160.20.80">
    <property type="entry name" value="E3 ubiquitin-protein ligase SopA"/>
    <property type="match status" value="1"/>
</dbReference>
<feature type="transmembrane region" description="Helical" evidence="8">
    <location>
        <begin position="267"/>
        <end position="288"/>
    </location>
</feature>
<feature type="transmembrane region" description="Helical" evidence="8">
    <location>
        <begin position="452"/>
        <end position="473"/>
    </location>
</feature>
<sequence length="779" mass="85270">MFIELKPSQKFVLLIEYYIKSAIFRIFCVMRILCYYVFLYLQVSYGCMKIRNLLINNKYIISSYVRTMLQMVCGSARSPSSEEESQWLVGSGGGPASSSGGAVSATGERSLTIRGGLYTEEMTTQPTNANAAGANAASADSAEHDLIDSTADATLLAQFHEEAISQAGVGYFQVLAALCTGLSLAADTVEFFVVPYILPSAEVELCIEDNEKGWLSNITLMGLALGGLFWGGLGDRIGRRRSLLSAMSVHALFSGVATFMPTYGTFMCARFCSAIGVGGSLPLAFAYLAECCPRLSRSRWIGLLVAAGALGGVYAALLAWVVVPTTGEMVVLENKEHFSAWHRFLLLCWLPALCSTVGLIFLPESPRYLVEAGRDVEAMMVYQKIYKKNNSRKGATGAQYQLSELELPTKRPRGLAPPSPTNHTSVLADIIYSIEMFWNSFLELFISPHLRVTVVLIIIWSTVSFGLYGLMVWCPEYLKLLRATEYKTHTKLISGEEYNGQTFNGSLENCQYKDSIFLNCKFTKMVFSHVDFDNCTFRSVEFSNIKSSKTHFTDSVIMHSKFVDTDLSAQVFTRCKLQNNTELSLSGPCPTLDLDYNIYIEEALHGHLVAQLAFVPAAALAGLALAVLQRPKVIGISLFFSSITALCLILVDTNSSAVLGFEGGFIAVFAIAWTSLTLVTVESFPTHLRCTGFGFVAGVIRLCGLIGTTTYKTLVGAPLVAPALLTALPLLVASVATFKLPHTHTVFFVTSYKVTYPKLRTEVTEKPSRTLGYGLSTRF</sequence>
<comment type="subcellular location">
    <subcellularLocation>
        <location evidence="1">Membrane</location>
        <topology evidence="1">Multi-pass membrane protein</topology>
    </subcellularLocation>
</comment>
<gene>
    <name evidence="10" type="ORF">E2986_03279</name>
</gene>
<feature type="transmembrane region" description="Helical" evidence="8">
    <location>
        <begin position="693"/>
        <end position="711"/>
    </location>
</feature>
<comment type="similarity">
    <text evidence="2">Belongs to the major facilitator superfamily.</text>
</comment>
<keyword evidence="11" id="KW-1185">Reference proteome</keyword>
<dbReference type="PANTHER" id="PTHR23511">
    <property type="entry name" value="SYNAPTIC VESICLE GLYCOPROTEIN 2"/>
    <property type="match status" value="1"/>
</dbReference>
<feature type="transmembrane region" description="Helical" evidence="8">
    <location>
        <begin position="214"/>
        <end position="231"/>
    </location>
</feature>
<dbReference type="GO" id="GO:0016020">
    <property type="term" value="C:membrane"/>
    <property type="evidence" value="ECO:0007669"/>
    <property type="project" value="UniProtKB-SubCell"/>
</dbReference>
<keyword evidence="5 8" id="KW-1133">Transmembrane helix</keyword>
<evidence type="ECO:0000313" key="10">
    <source>
        <dbReference type="EMBL" id="KAF3426188.1"/>
    </source>
</evidence>
<dbReference type="Pfam" id="PF00083">
    <property type="entry name" value="Sugar_tr"/>
    <property type="match status" value="1"/>
</dbReference>
<proteinExistence type="inferred from homology"/>
<evidence type="ECO:0000256" key="2">
    <source>
        <dbReference type="ARBA" id="ARBA00008335"/>
    </source>
</evidence>
<protein>
    <recommendedName>
        <fullName evidence="9">Major facilitator superfamily (MFS) profile domain-containing protein</fullName>
    </recommendedName>
</protein>
<evidence type="ECO:0000256" key="6">
    <source>
        <dbReference type="ARBA" id="ARBA00023136"/>
    </source>
</evidence>
<reference evidence="10" key="1">
    <citation type="submission" date="2019-11" db="EMBL/GenBank/DDBJ databases">
        <title>The nuclear and mitochondrial genomes of Frieseomelitta varia - a highly eusocial stingless bee (Meliponini) with a permanently sterile worker caste.</title>
        <authorList>
            <person name="Freitas F.C.P."/>
            <person name="Lourenco A.P."/>
            <person name="Nunes F.M.F."/>
            <person name="Paschoal A.R."/>
            <person name="Abreu F.C.P."/>
            <person name="Barbin F.O."/>
            <person name="Bataglia L."/>
            <person name="Cardoso-Junior C.A.M."/>
            <person name="Cervoni M.S."/>
            <person name="Silva S.R."/>
            <person name="Dalarmi F."/>
            <person name="Del Lama M.A."/>
            <person name="Depintor T.S."/>
            <person name="Ferreira K.M."/>
            <person name="Goria P.S."/>
            <person name="Jaskot M.C."/>
            <person name="Lago D.C."/>
            <person name="Luna-Lucena D."/>
            <person name="Moda L.M."/>
            <person name="Nascimento L."/>
            <person name="Pedrino M."/>
            <person name="Rabico F.O."/>
            <person name="Sanches F.C."/>
            <person name="Santos D.E."/>
            <person name="Santos C.G."/>
            <person name="Vieira J."/>
            <person name="Lopes T.F."/>
            <person name="Barchuk A.R."/>
            <person name="Hartfelder K."/>
            <person name="Simoes Z.L.P."/>
            <person name="Bitondi M.M.G."/>
            <person name="Pinheiro D.G."/>
        </authorList>
    </citation>
    <scope>NUCLEOTIDE SEQUENCE</scope>
    <source>
        <strain evidence="10">USP_RPSP 00005682</strain>
        <tissue evidence="10">Whole individual</tissue>
    </source>
</reference>
<evidence type="ECO:0000256" key="7">
    <source>
        <dbReference type="SAM" id="MobiDB-lite"/>
    </source>
</evidence>
<dbReference type="SUPFAM" id="SSF141571">
    <property type="entry name" value="Pentapeptide repeat-like"/>
    <property type="match status" value="1"/>
</dbReference>
<feature type="domain" description="Major facilitator superfamily (MFS) profile" evidence="9">
    <location>
        <begin position="176"/>
        <end position="744"/>
    </location>
</feature>
<dbReference type="AlphaFoldDB" id="A0A833RRP8"/>
<evidence type="ECO:0000256" key="1">
    <source>
        <dbReference type="ARBA" id="ARBA00004141"/>
    </source>
</evidence>
<evidence type="ECO:0000256" key="4">
    <source>
        <dbReference type="ARBA" id="ARBA00022692"/>
    </source>
</evidence>
<name>A0A833RRP8_9HYME</name>
<dbReference type="PANTHER" id="PTHR23511:SF34">
    <property type="entry name" value="SYNAPTIC VESICLE GLYCOPROTEIN 2"/>
    <property type="match status" value="1"/>
</dbReference>
<dbReference type="Proteomes" id="UP000655588">
    <property type="component" value="Unassembled WGS sequence"/>
</dbReference>
<feature type="transmembrane region" description="Helical" evidence="8">
    <location>
        <begin position="717"/>
        <end position="738"/>
    </location>
</feature>
<dbReference type="SUPFAM" id="SSF103473">
    <property type="entry name" value="MFS general substrate transporter"/>
    <property type="match status" value="2"/>
</dbReference>
<feature type="transmembrane region" description="Helical" evidence="8">
    <location>
        <begin position="300"/>
        <end position="323"/>
    </location>
</feature>
<keyword evidence="4 8" id="KW-0812">Transmembrane</keyword>
<feature type="transmembrane region" description="Helical" evidence="8">
    <location>
        <begin position="657"/>
        <end position="681"/>
    </location>
</feature>
<evidence type="ECO:0000256" key="3">
    <source>
        <dbReference type="ARBA" id="ARBA00022448"/>
    </source>
</evidence>
<keyword evidence="6 8" id="KW-0472">Membrane</keyword>
<dbReference type="InterPro" id="IPR020846">
    <property type="entry name" value="MFS_dom"/>
</dbReference>
<feature type="transmembrane region" description="Helical" evidence="8">
    <location>
        <begin position="22"/>
        <end position="41"/>
    </location>
</feature>
<evidence type="ECO:0000313" key="11">
    <source>
        <dbReference type="Proteomes" id="UP000655588"/>
    </source>
</evidence>
<evidence type="ECO:0000256" key="5">
    <source>
        <dbReference type="ARBA" id="ARBA00022989"/>
    </source>
</evidence>
<feature type="transmembrane region" description="Helical" evidence="8">
    <location>
        <begin position="343"/>
        <end position="362"/>
    </location>
</feature>
<organism evidence="10 11">
    <name type="scientific">Frieseomelitta varia</name>
    <dbReference type="NCBI Taxonomy" id="561572"/>
    <lineage>
        <taxon>Eukaryota</taxon>
        <taxon>Metazoa</taxon>
        <taxon>Ecdysozoa</taxon>
        <taxon>Arthropoda</taxon>
        <taxon>Hexapoda</taxon>
        <taxon>Insecta</taxon>
        <taxon>Pterygota</taxon>
        <taxon>Neoptera</taxon>
        <taxon>Endopterygota</taxon>
        <taxon>Hymenoptera</taxon>
        <taxon>Apocrita</taxon>
        <taxon>Aculeata</taxon>
        <taxon>Apoidea</taxon>
        <taxon>Anthophila</taxon>
        <taxon>Apidae</taxon>
        <taxon>Frieseomelitta</taxon>
    </lineage>
</organism>
<dbReference type="InterPro" id="IPR055415">
    <property type="entry name" value="LD_SV2"/>
</dbReference>
<comment type="caution">
    <text evidence="10">The sequence shown here is derived from an EMBL/GenBank/DDBJ whole genome shotgun (WGS) entry which is preliminary data.</text>
</comment>
<dbReference type="InterPro" id="IPR036259">
    <property type="entry name" value="MFS_trans_sf"/>
</dbReference>
<feature type="compositionally biased region" description="Low complexity" evidence="7">
    <location>
        <begin position="96"/>
        <end position="106"/>
    </location>
</feature>
<dbReference type="Pfam" id="PF23894">
    <property type="entry name" value="LD_SV2"/>
    <property type="match status" value="1"/>
</dbReference>
<evidence type="ECO:0000256" key="8">
    <source>
        <dbReference type="SAM" id="Phobius"/>
    </source>
</evidence>